<feature type="region of interest" description="Disordered" evidence="1">
    <location>
        <begin position="167"/>
        <end position="188"/>
    </location>
</feature>
<dbReference type="Proteomes" id="UP000063063">
    <property type="component" value="Chromosome 17"/>
</dbReference>
<dbReference type="GeneID" id="22573748"/>
<keyword evidence="3" id="KW-1185">Reference proteome</keyword>
<dbReference type="VEuPathDB" id="TriTrypDB:LPMP_170050"/>
<dbReference type="Gene3D" id="3.30.70.330">
    <property type="match status" value="1"/>
</dbReference>
<protein>
    <submittedName>
        <fullName evidence="2">RNA-binding protein, putative</fullName>
    </submittedName>
</protein>
<dbReference type="eggNOG" id="ENOG502RZ42">
    <property type="taxonomic scope" value="Eukaryota"/>
</dbReference>
<sequence>MTDQRNALVIWGSTGRRLQFSMQDLRMPESLRDNPHFHFYERQWGTVASFWFNRILKESSLQHLAVEDIVGLIQEDISKRWKRRRDEQSIYKKRKRLLQGSGSAGAPSSSVLLTNFVTLSGYQSAAVAEQRDLVTAVVERVECITKERVQSWRVLVDDASEQQLSKAARVESTAATPEEQANSSAEVTSDFDDRVAVALELSSKEKAATAIAHLHGSRFDGRRVLCQFWSEP</sequence>
<dbReference type="AlphaFoldDB" id="A0A088RM93"/>
<reference evidence="2 3" key="1">
    <citation type="journal article" date="2015" name="Sci. Rep.">
        <title>The genome of Leishmania panamensis: insights into genomics of the L. (Viannia) subgenus.</title>
        <authorList>
            <person name="Llanes A."/>
            <person name="Restrepo C.M."/>
            <person name="Vecchio G.D."/>
            <person name="Anguizola F.J."/>
            <person name="Lleonart R."/>
        </authorList>
    </citation>
    <scope>NUCLEOTIDE SEQUENCE [LARGE SCALE GENOMIC DNA]</scope>
    <source>
        <strain evidence="2 3">MHOM/PA/94/PSC-1</strain>
    </source>
</reference>
<evidence type="ECO:0000256" key="1">
    <source>
        <dbReference type="SAM" id="MobiDB-lite"/>
    </source>
</evidence>
<dbReference type="EMBL" id="CP009386">
    <property type="protein sequence ID" value="AIN97043.1"/>
    <property type="molecule type" value="Genomic_DNA"/>
</dbReference>
<gene>
    <name evidence="2" type="ORF">LPMP_170050</name>
</gene>
<dbReference type="InterPro" id="IPR035979">
    <property type="entry name" value="RBD_domain_sf"/>
</dbReference>
<name>A0A088RM93_LEIPA</name>
<evidence type="ECO:0000313" key="3">
    <source>
        <dbReference type="Proteomes" id="UP000063063"/>
    </source>
</evidence>
<dbReference type="SUPFAM" id="SSF54928">
    <property type="entry name" value="RNA-binding domain, RBD"/>
    <property type="match status" value="1"/>
</dbReference>
<organism evidence="2 3">
    <name type="scientific">Leishmania panamensis</name>
    <dbReference type="NCBI Taxonomy" id="5679"/>
    <lineage>
        <taxon>Eukaryota</taxon>
        <taxon>Discoba</taxon>
        <taxon>Euglenozoa</taxon>
        <taxon>Kinetoplastea</taxon>
        <taxon>Metakinetoplastina</taxon>
        <taxon>Trypanosomatida</taxon>
        <taxon>Trypanosomatidae</taxon>
        <taxon>Leishmaniinae</taxon>
        <taxon>Leishmania</taxon>
        <taxon>Leishmania guyanensis species complex</taxon>
    </lineage>
</organism>
<dbReference type="InterPro" id="IPR012677">
    <property type="entry name" value="Nucleotide-bd_a/b_plait_sf"/>
</dbReference>
<proteinExistence type="predicted"/>
<evidence type="ECO:0000313" key="2">
    <source>
        <dbReference type="EMBL" id="AIN97043.1"/>
    </source>
</evidence>
<dbReference type="GO" id="GO:0003676">
    <property type="term" value="F:nucleic acid binding"/>
    <property type="evidence" value="ECO:0007669"/>
    <property type="project" value="InterPro"/>
</dbReference>
<feature type="compositionally biased region" description="Polar residues" evidence="1">
    <location>
        <begin position="173"/>
        <end position="187"/>
    </location>
</feature>
<dbReference type="VEuPathDB" id="TriTrypDB:LPAL13_170005800"/>
<dbReference type="RefSeq" id="XP_010697696.1">
    <property type="nucleotide sequence ID" value="XM_010699394.1"/>
</dbReference>
<dbReference type="KEGG" id="lpan:LPMP_170050"/>
<dbReference type="OrthoDB" id="272391at2759"/>
<accession>A0A088RM93</accession>